<feature type="domain" description="Centrosomal CEP44" evidence="10">
    <location>
        <begin position="5"/>
        <end position="135"/>
    </location>
</feature>
<evidence type="ECO:0000259" key="10">
    <source>
        <dbReference type="Pfam" id="PF15007"/>
    </source>
</evidence>
<keyword evidence="6" id="KW-0175">Coiled coil</keyword>
<evidence type="ECO:0000256" key="9">
    <source>
        <dbReference type="SAM" id="MobiDB-lite"/>
    </source>
</evidence>
<comment type="subcellular location">
    <subcellularLocation>
        <location evidence="1">Cytoplasm</location>
        <location evidence="1">Cytoskeleton</location>
        <location evidence="1">Microtubule organizing center</location>
        <location evidence="1">Centrosome</location>
        <location evidence="1">Centriole</location>
    </subcellularLocation>
    <subcellularLocation>
        <location evidence="3">Cytoplasm</location>
        <location evidence="3">Cytoskeleton</location>
        <location evidence="3">Spindle pole</location>
    </subcellularLocation>
    <subcellularLocation>
        <location evidence="2">Midbody</location>
    </subcellularLocation>
</comment>
<feature type="region of interest" description="Disordered" evidence="9">
    <location>
        <begin position="185"/>
        <end position="208"/>
    </location>
</feature>
<gene>
    <name evidence="11" type="ORF">ACHHYP_05730</name>
</gene>
<accession>A0A1V9YX22</accession>
<keyword evidence="7" id="KW-0206">Cytoskeleton</keyword>
<protein>
    <recommendedName>
        <fullName evidence="4">Centrosomal protein of 44 kDa</fullName>
    </recommendedName>
</protein>
<evidence type="ECO:0000313" key="11">
    <source>
        <dbReference type="EMBL" id="OQR90183.1"/>
    </source>
</evidence>
<evidence type="ECO:0000256" key="7">
    <source>
        <dbReference type="ARBA" id="ARBA00023212"/>
    </source>
</evidence>
<dbReference type="PANTHER" id="PTHR31477:SF1">
    <property type="entry name" value="CENTROSOMAL PROTEIN OF 44 KDA"/>
    <property type="match status" value="1"/>
</dbReference>
<proteinExistence type="predicted"/>
<dbReference type="AlphaFoldDB" id="A0A1V9YX22"/>
<evidence type="ECO:0000256" key="8">
    <source>
        <dbReference type="ARBA" id="ARBA00046235"/>
    </source>
</evidence>
<dbReference type="GO" id="GO:0005814">
    <property type="term" value="C:centriole"/>
    <property type="evidence" value="ECO:0007669"/>
    <property type="project" value="UniProtKB-SubCell"/>
</dbReference>
<keyword evidence="12" id="KW-1185">Reference proteome</keyword>
<evidence type="ECO:0000256" key="5">
    <source>
        <dbReference type="ARBA" id="ARBA00022490"/>
    </source>
</evidence>
<keyword evidence="5" id="KW-0963">Cytoplasm</keyword>
<evidence type="ECO:0000256" key="4">
    <source>
        <dbReference type="ARBA" id="ARBA00014053"/>
    </source>
</evidence>
<reference evidence="11 12" key="1">
    <citation type="journal article" date="2014" name="Genome Biol. Evol.">
        <title>The secreted proteins of Achlya hypogyna and Thraustotheca clavata identify the ancestral oomycete secretome and reveal gene acquisitions by horizontal gene transfer.</title>
        <authorList>
            <person name="Misner I."/>
            <person name="Blouin N."/>
            <person name="Leonard G."/>
            <person name="Richards T.A."/>
            <person name="Lane C.E."/>
        </authorList>
    </citation>
    <scope>NUCLEOTIDE SEQUENCE [LARGE SCALE GENOMIC DNA]</scope>
    <source>
        <strain evidence="11 12">ATCC 48635</strain>
    </source>
</reference>
<organism evidence="11 12">
    <name type="scientific">Achlya hypogyna</name>
    <name type="common">Oomycete</name>
    <name type="synonym">Protoachlya hypogyna</name>
    <dbReference type="NCBI Taxonomy" id="1202772"/>
    <lineage>
        <taxon>Eukaryota</taxon>
        <taxon>Sar</taxon>
        <taxon>Stramenopiles</taxon>
        <taxon>Oomycota</taxon>
        <taxon>Saprolegniomycetes</taxon>
        <taxon>Saprolegniales</taxon>
        <taxon>Achlyaceae</taxon>
        <taxon>Achlya</taxon>
    </lineage>
</organism>
<dbReference type="Proteomes" id="UP000243579">
    <property type="component" value="Unassembled WGS sequence"/>
</dbReference>
<dbReference type="OrthoDB" id="259598at2759"/>
<feature type="region of interest" description="Disordered" evidence="9">
    <location>
        <begin position="143"/>
        <end position="169"/>
    </location>
</feature>
<evidence type="ECO:0000256" key="2">
    <source>
        <dbReference type="ARBA" id="ARBA00004214"/>
    </source>
</evidence>
<evidence type="ECO:0000313" key="12">
    <source>
        <dbReference type="Proteomes" id="UP000243579"/>
    </source>
</evidence>
<comment type="caution">
    <text evidence="11">The sequence shown here is derived from an EMBL/GenBank/DDBJ whole genome shotgun (WGS) entry which is preliminary data.</text>
</comment>
<comment type="function">
    <text evidence="8">Centriole-enriched microtubule-binding protein involved in centriole biogenesis. In collaboration with CEP295 and POC1B, is required for the centriole-to-centrosome conversion by ensuring the formation of bona fide centriole wall. Functions as a linker component that maintains centrosome cohesion. Associates with CROCC and regulates its stability and localization to the centrosome.</text>
</comment>
<evidence type="ECO:0000256" key="6">
    <source>
        <dbReference type="ARBA" id="ARBA00023054"/>
    </source>
</evidence>
<dbReference type="GO" id="GO:0030496">
    <property type="term" value="C:midbody"/>
    <property type="evidence" value="ECO:0007669"/>
    <property type="project" value="UniProtKB-SubCell"/>
</dbReference>
<name>A0A1V9YX22_ACHHY</name>
<dbReference type="InterPro" id="IPR029157">
    <property type="entry name" value="CEP44_CC"/>
</dbReference>
<evidence type="ECO:0000256" key="1">
    <source>
        <dbReference type="ARBA" id="ARBA00004114"/>
    </source>
</evidence>
<evidence type="ECO:0000256" key="3">
    <source>
        <dbReference type="ARBA" id="ARBA00004647"/>
    </source>
</evidence>
<dbReference type="PANTHER" id="PTHR31477">
    <property type="entry name" value="CENTROSOMAL PROTEIN OF 44 KDA"/>
    <property type="match status" value="1"/>
</dbReference>
<dbReference type="InterPro" id="IPR033603">
    <property type="entry name" value="CEP44"/>
</dbReference>
<sequence>MATGDAGNNAAKVRRQLQAIQYPYDATTAAQMLYKGSPASHLQELLRVLHYTLLDYSRFVAEQVQAADLDLYGRTDAKFVDGVFRFSREHLGYFPSLTSTQFLSPTQFRERKLIIIADLLGLVAKRHAEAQRAQRIKQTVWVPSHQKPAGRTPARQVQSPVEMTDHRKSTVPAWQSVNLGQTKPSRVVRHTPPAPTYRVTPLLATSPPDPPVESSIFDWDTPIEGASYKQVDTTVLKALPPPTPHWVESHFPETQPCDEDDIADDVYPRQLHVQPSTDPVRPPRPAPDVHDALAVLQATLCSKLDDILSLVSDKFAKLEDRLTVLEAKVEPRGSPNQEEQTPVKEPNALRTTSAVGAVYRWPPEPSAFRKV</sequence>
<dbReference type="EMBL" id="JNBR01000661">
    <property type="protein sequence ID" value="OQR90183.1"/>
    <property type="molecule type" value="Genomic_DNA"/>
</dbReference>
<feature type="region of interest" description="Disordered" evidence="9">
    <location>
        <begin position="329"/>
        <end position="349"/>
    </location>
</feature>
<dbReference type="GO" id="GO:0000922">
    <property type="term" value="C:spindle pole"/>
    <property type="evidence" value="ECO:0007669"/>
    <property type="project" value="UniProtKB-SubCell"/>
</dbReference>
<dbReference type="Pfam" id="PF15007">
    <property type="entry name" value="CEP44"/>
    <property type="match status" value="1"/>
</dbReference>
<dbReference type="STRING" id="1202772.A0A1V9YX22"/>